<dbReference type="Gene3D" id="3.20.20.100">
    <property type="entry name" value="NADP-dependent oxidoreductase domain"/>
    <property type="match status" value="1"/>
</dbReference>
<dbReference type="FunFam" id="3.20.20.100:FF:000007">
    <property type="entry name" value="NAD(P)H-dependent D-xylose reductase xyl1"/>
    <property type="match status" value="1"/>
</dbReference>
<dbReference type="PRINTS" id="PR00069">
    <property type="entry name" value="ALDKETRDTASE"/>
</dbReference>
<protein>
    <submittedName>
        <fullName evidence="7">4-dihydromethyl-trisporate dehydrogenase</fullName>
    </submittedName>
</protein>
<name>A0AAC9NSR9_9ALTE</name>
<dbReference type="EMBL" id="CP018024">
    <property type="protein sequence ID" value="APD91383.1"/>
    <property type="molecule type" value="Genomic_DNA"/>
</dbReference>
<dbReference type="SUPFAM" id="SSF51430">
    <property type="entry name" value="NAD(P)-linked oxidoreductase"/>
    <property type="match status" value="1"/>
</dbReference>
<evidence type="ECO:0000313" key="8">
    <source>
        <dbReference type="Proteomes" id="UP000182101"/>
    </source>
</evidence>
<dbReference type="Pfam" id="PF00248">
    <property type="entry name" value="Aldo_ket_red"/>
    <property type="match status" value="1"/>
</dbReference>
<evidence type="ECO:0000256" key="3">
    <source>
        <dbReference type="PIRSR" id="PIRSR000097-1"/>
    </source>
</evidence>
<evidence type="ECO:0000259" key="6">
    <source>
        <dbReference type="Pfam" id="PF00248"/>
    </source>
</evidence>
<feature type="active site" description="Proton donor" evidence="3">
    <location>
        <position position="44"/>
    </location>
</feature>
<dbReference type="Proteomes" id="UP000182101">
    <property type="component" value="Chromosome"/>
</dbReference>
<gene>
    <name evidence="7" type="ORF">BM524_17115</name>
</gene>
<dbReference type="AlphaFoldDB" id="A0AAC9NSR9"/>
<keyword evidence="2" id="KW-0560">Oxidoreductase</keyword>
<dbReference type="PROSITE" id="PS00062">
    <property type="entry name" value="ALDOKETO_REDUCTASE_2"/>
    <property type="match status" value="1"/>
</dbReference>
<dbReference type="InterPro" id="IPR020471">
    <property type="entry name" value="AKR"/>
</dbReference>
<accession>A0AAC9NSR9</accession>
<proteinExistence type="inferred from homology"/>
<evidence type="ECO:0000256" key="1">
    <source>
        <dbReference type="ARBA" id="ARBA00007905"/>
    </source>
</evidence>
<dbReference type="GO" id="GO:0016491">
    <property type="term" value="F:oxidoreductase activity"/>
    <property type="evidence" value="ECO:0007669"/>
    <property type="project" value="UniProtKB-KW"/>
</dbReference>
<evidence type="ECO:0000256" key="5">
    <source>
        <dbReference type="PIRSR" id="PIRSR000097-3"/>
    </source>
</evidence>
<evidence type="ECO:0000256" key="4">
    <source>
        <dbReference type="PIRSR" id="PIRSR000097-2"/>
    </source>
</evidence>
<dbReference type="PROSITE" id="PS00798">
    <property type="entry name" value="ALDOKETO_REDUCTASE_1"/>
    <property type="match status" value="1"/>
</dbReference>
<feature type="site" description="Lowers pKa of active site Tyr" evidence="5">
    <location>
        <position position="73"/>
    </location>
</feature>
<organism evidence="7 8">
    <name type="scientific">Alteromonas mediterranea</name>
    <dbReference type="NCBI Taxonomy" id="314275"/>
    <lineage>
        <taxon>Bacteria</taxon>
        <taxon>Pseudomonadati</taxon>
        <taxon>Pseudomonadota</taxon>
        <taxon>Gammaproteobacteria</taxon>
        <taxon>Alteromonadales</taxon>
        <taxon>Alteromonadaceae</taxon>
        <taxon>Alteromonas/Salinimonas group</taxon>
        <taxon>Alteromonas</taxon>
    </lineage>
</organism>
<sequence>MNEAMNKIPEVGFGFWKVDTAICAETTYQAIKAGYRHLDCAADYGNEKEVGEGIKRAIDEGLCTREELWVTSKLWNTFHAPEHVELALEKTLSDLQLDYLDLYLIHFPIAQKFVPIETRYPPEWFYDTDAAEPKMELAPVPLHKTWEAMEALADSGKAKQIGVCNYNTGLLNDLMSYARIKPAMLQIESHPYLTQERLIRLAKDYGLDVTAFSPLGALSYLELEMADQTESVLQQDVVKAAAQAHGKTPAQIVLRWGIQRGNAIIPKTSKVERMKENLALFDFSLNESEMQAISALNMNRRFNDPGHFCEAAFNRFHPIYD</sequence>
<dbReference type="InterPro" id="IPR036812">
    <property type="entry name" value="NAD(P)_OxRdtase_dom_sf"/>
</dbReference>
<feature type="domain" description="NADP-dependent oxidoreductase" evidence="6">
    <location>
        <begin position="18"/>
        <end position="297"/>
    </location>
</feature>
<dbReference type="PIRSF" id="PIRSF000097">
    <property type="entry name" value="AKR"/>
    <property type="match status" value="1"/>
</dbReference>
<dbReference type="PROSITE" id="PS00063">
    <property type="entry name" value="ALDOKETO_REDUCTASE_3"/>
    <property type="match status" value="1"/>
</dbReference>
<dbReference type="InterPro" id="IPR023210">
    <property type="entry name" value="NADP_OxRdtase_dom"/>
</dbReference>
<reference evidence="7 8" key="1">
    <citation type="submission" date="2016-11" db="EMBL/GenBank/DDBJ databases">
        <title>Networking in microbes: conjugative elements and plasmids in the genus Alteromonas.</title>
        <authorList>
            <person name="Lopez-Perez M."/>
            <person name="Ramon-Marco N."/>
            <person name="Rodriguez-Valera F."/>
        </authorList>
    </citation>
    <scope>NUCLEOTIDE SEQUENCE [LARGE SCALE GENOMIC DNA]</scope>
    <source>
        <strain evidence="7 8">CP48</strain>
    </source>
</reference>
<feature type="binding site" evidence="4">
    <location>
        <position position="106"/>
    </location>
    <ligand>
        <name>substrate</name>
    </ligand>
</feature>
<comment type="similarity">
    <text evidence="1">Belongs to the aldo/keto reductase family.</text>
</comment>
<dbReference type="InterPro" id="IPR018170">
    <property type="entry name" value="Aldo/ket_reductase_CS"/>
</dbReference>
<evidence type="ECO:0000256" key="2">
    <source>
        <dbReference type="ARBA" id="ARBA00023002"/>
    </source>
</evidence>
<evidence type="ECO:0000313" key="7">
    <source>
        <dbReference type="EMBL" id="APD91383.1"/>
    </source>
</evidence>
<dbReference type="PANTHER" id="PTHR11732">
    <property type="entry name" value="ALDO/KETO REDUCTASE"/>
    <property type="match status" value="1"/>
</dbReference>